<comment type="subcellular location">
    <subcellularLocation>
        <location evidence="1">Membrane</location>
        <topology evidence="1">Multi-pass membrane protein</topology>
    </subcellularLocation>
</comment>
<feature type="transmembrane region" description="Helical" evidence="5">
    <location>
        <begin position="225"/>
        <end position="247"/>
    </location>
</feature>
<feature type="transmembrane region" description="Helical" evidence="5">
    <location>
        <begin position="268"/>
        <end position="289"/>
    </location>
</feature>
<feature type="transmembrane region" description="Helical" evidence="5">
    <location>
        <begin position="447"/>
        <end position="466"/>
    </location>
</feature>
<evidence type="ECO:0000256" key="2">
    <source>
        <dbReference type="ARBA" id="ARBA00022692"/>
    </source>
</evidence>
<sequence>MSSDGPRAPADQPRSAISTLLRRRSIEDVAAQHTELKRRLTTLHLTALGVGGTVGTGIFFVLAEAAPMAGPGVVLSFMLAAVTAGLTALCYAEMASIAPVSGSSYSYAYLALGEFAAHLVGWFLILEYGVSSAAVAVGWSEYLNNLVIGVTGHAIPAALLSAPAGGGIVNLPAVVLVAMCGVLLIRGVRESAVVNAVMVGIKVAVLIFFVCVAVTGFTVDHFHNFFAHGWSGVGAAASIIFFSYIGLDAVSTAGDEAKDPKKSMPRALIYSLVIVTLVYLLVSLSAIGAQKYQMFAGQKAGLSQILANLTGASWPAIILSAGAVISVFSVTLVCMFGQTRIFFTMGQDGLMPKVFTAVSKRTGTPVKSTVIVSAFVALLAGLLPIDVLFEATSIGALSAFTSVALGVIVLRVRRPDLARGFTVPGYPVTPVLAIVACLYLLSGLSAVTWIAFVSWMALAVIVYFAYGRRHSTLNADAPPTPSPRVE</sequence>
<feature type="transmembrane region" description="Helical" evidence="5">
    <location>
        <begin position="43"/>
        <end position="63"/>
    </location>
</feature>
<evidence type="ECO:0000256" key="3">
    <source>
        <dbReference type="ARBA" id="ARBA00022989"/>
    </source>
</evidence>
<evidence type="ECO:0000313" key="6">
    <source>
        <dbReference type="EMBL" id="NYI69069.1"/>
    </source>
</evidence>
<dbReference type="PIRSF" id="PIRSF006060">
    <property type="entry name" value="AA_transporter"/>
    <property type="match status" value="1"/>
</dbReference>
<feature type="transmembrane region" description="Helical" evidence="5">
    <location>
        <begin position="192"/>
        <end position="219"/>
    </location>
</feature>
<feature type="transmembrane region" description="Helical" evidence="5">
    <location>
        <begin position="316"/>
        <end position="343"/>
    </location>
</feature>
<evidence type="ECO:0000256" key="1">
    <source>
        <dbReference type="ARBA" id="ARBA00004141"/>
    </source>
</evidence>
<evidence type="ECO:0000256" key="5">
    <source>
        <dbReference type="SAM" id="Phobius"/>
    </source>
</evidence>
<proteinExistence type="predicted"/>
<gene>
    <name evidence="6" type="ORF">BJY26_003375</name>
</gene>
<dbReference type="GO" id="GO:0015171">
    <property type="term" value="F:amino acid transmembrane transporter activity"/>
    <property type="evidence" value="ECO:0007669"/>
    <property type="project" value="TreeGrafter"/>
</dbReference>
<keyword evidence="7" id="KW-1185">Reference proteome</keyword>
<protein>
    <submittedName>
        <fullName evidence="6">APA family basic amino acid/polyamine antiporter</fullName>
    </submittedName>
</protein>
<evidence type="ECO:0000256" key="4">
    <source>
        <dbReference type="ARBA" id="ARBA00023136"/>
    </source>
</evidence>
<dbReference type="RefSeq" id="WP_218852478.1">
    <property type="nucleotide sequence ID" value="NZ_JACBZP010000001.1"/>
</dbReference>
<comment type="caution">
    <text evidence="6">The sequence shown here is derived from an EMBL/GenBank/DDBJ whole genome shotgun (WGS) entry which is preliminary data.</text>
</comment>
<dbReference type="AlphaFoldDB" id="A0A7Z0D599"/>
<feature type="transmembrane region" description="Helical" evidence="5">
    <location>
        <begin position="422"/>
        <end position="441"/>
    </location>
</feature>
<keyword evidence="2 5" id="KW-0812">Transmembrane</keyword>
<accession>A0A7Z0D599</accession>
<organism evidence="6 7">
    <name type="scientific">Spelaeicoccus albus</name>
    <dbReference type="NCBI Taxonomy" id="1280376"/>
    <lineage>
        <taxon>Bacteria</taxon>
        <taxon>Bacillati</taxon>
        <taxon>Actinomycetota</taxon>
        <taxon>Actinomycetes</taxon>
        <taxon>Micrococcales</taxon>
        <taxon>Brevibacteriaceae</taxon>
        <taxon>Spelaeicoccus</taxon>
    </lineage>
</organism>
<keyword evidence="3 5" id="KW-1133">Transmembrane helix</keyword>
<keyword evidence="4 5" id="KW-0472">Membrane</keyword>
<dbReference type="Proteomes" id="UP000539111">
    <property type="component" value="Unassembled WGS sequence"/>
</dbReference>
<dbReference type="Gene3D" id="1.20.1740.10">
    <property type="entry name" value="Amino acid/polyamine transporter I"/>
    <property type="match status" value="1"/>
</dbReference>
<dbReference type="EMBL" id="JACBZP010000001">
    <property type="protein sequence ID" value="NYI69069.1"/>
    <property type="molecule type" value="Genomic_DNA"/>
</dbReference>
<dbReference type="PANTHER" id="PTHR43243">
    <property type="entry name" value="INNER MEMBRANE TRANSPORTER YGJI-RELATED"/>
    <property type="match status" value="1"/>
</dbReference>
<feature type="transmembrane region" description="Helical" evidence="5">
    <location>
        <begin position="69"/>
        <end position="92"/>
    </location>
</feature>
<dbReference type="GO" id="GO:0016020">
    <property type="term" value="C:membrane"/>
    <property type="evidence" value="ECO:0007669"/>
    <property type="project" value="UniProtKB-SubCell"/>
</dbReference>
<name>A0A7Z0D599_9MICO</name>
<feature type="transmembrane region" description="Helical" evidence="5">
    <location>
        <begin position="364"/>
        <end position="385"/>
    </location>
</feature>
<feature type="transmembrane region" description="Helical" evidence="5">
    <location>
        <begin position="391"/>
        <end position="410"/>
    </location>
</feature>
<dbReference type="PANTHER" id="PTHR43243:SF24">
    <property type="entry name" value="CATIONIC AMINO ACID TRANSPORT INTEGRAL MEMBRANE PROTEIN ROCE-RELATED"/>
    <property type="match status" value="1"/>
</dbReference>
<feature type="transmembrane region" description="Helical" evidence="5">
    <location>
        <begin position="104"/>
        <end position="125"/>
    </location>
</feature>
<evidence type="ECO:0000313" key="7">
    <source>
        <dbReference type="Proteomes" id="UP000539111"/>
    </source>
</evidence>
<dbReference type="InterPro" id="IPR002293">
    <property type="entry name" value="AA/rel_permease1"/>
</dbReference>
<dbReference type="Pfam" id="PF13520">
    <property type="entry name" value="AA_permease_2"/>
    <property type="match status" value="1"/>
</dbReference>
<reference evidence="6 7" key="1">
    <citation type="submission" date="2020-07" db="EMBL/GenBank/DDBJ databases">
        <title>Sequencing the genomes of 1000 actinobacteria strains.</title>
        <authorList>
            <person name="Klenk H.-P."/>
        </authorList>
    </citation>
    <scope>NUCLEOTIDE SEQUENCE [LARGE SCALE GENOMIC DNA]</scope>
    <source>
        <strain evidence="6 7">DSM 26341</strain>
    </source>
</reference>
<feature type="transmembrane region" description="Helical" evidence="5">
    <location>
        <begin position="167"/>
        <end position="185"/>
    </location>
</feature>